<feature type="transmembrane region" description="Helical" evidence="9">
    <location>
        <begin position="113"/>
        <end position="140"/>
    </location>
</feature>
<keyword evidence="3" id="KW-0813">Transport</keyword>
<feature type="transmembrane region" description="Helical" evidence="9">
    <location>
        <begin position="82"/>
        <end position="101"/>
    </location>
</feature>
<feature type="transmembrane region" description="Helical" evidence="9">
    <location>
        <begin position="239"/>
        <end position="260"/>
    </location>
</feature>
<evidence type="ECO:0000259" key="10">
    <source>
        <dbReference type="Pfam" id="PF01545"/>
    </source>
</evidence>
<organism evidence="12 13">
    <name type="scientific">Macrophomina phaseolina</name>
    <dbReference type="NCBI Taxonomy" id="35725"/>
    <lineage>
        <taxon>Eukaryota</taxon>
        <taxon>Fungi</taxon>
        <taxon>Dikarya</taxon>
        <taxon>Ascomycota</taxon>
        <taxon>Pezizomycotina</taxon>
        <taxon>Dothideomycetes</taxon>
        <taxon>Dothideomycetes incertae sedis</taxon>
        <taxon>Botryosphaeriales</taxon>
        <taxon>Botryosphaeriaceae</taxon>
        <taxon>Macrophomina</taxon>
    </lineage>
</organism>
<dbReference type="Gene3D" id="1.20.1510.10">
    <property type="entry name" value="Cation efflux protein transmembrane domain"/>
    <property type="match status" value="1"/>
</dbReference>
<keyword evidence="13" id="KW-1185">Reference proteome</keyword>
<reference evidence="12 13" key="1">
    <citation type="journal article" date="2021" name="Nat. Commun.">
        <title>Genetic determinants of endophytism in the Arabidopsis root mycobiome.</title>
        <authorList>
            <person name="Mesny F."/>
            <person name="Miyauchi S."/>
            <person name="Thiergart T."/>
            <person name="Pickel B."/>
            <person name="Atanasova L."/>
            <person name="Karlsson M."/>
            <person name="Huettel B."/>
            <person name="Barry K.W."/>
            <person name="Haridas S."/>
            <person name="Chen C."/>
            <person name="Bauer D."/>
            <person name="Andreopoulos W."/>
            <person name="Pangilinan J."/>
            <person name="LaButti K."/>
            <person name="Riley R."/>
            <person name="Lipzen A."/>
            <person name="Clum A."/>
            <person name="Drula E."/>
            <person name="Henrissat B."/>
            <person name="Kohler A."/>
            <person name="Grigoriev I.V."/>
            <person name="Martin F.M."/>
            <person name="Hacquard S."/>
        </authorList>
    </citation>
    <scope>NUCLEOTIDE SEQUENCE [LARGE SCALE GENOMIC DNA]</scope>
    <source>
        <strain evidence="12 13">MPI-SDFR-AT-0080</strain>
    </source>
</reference>
<feature type="region of interest" description="Disordered" evidence="8">
    <location>
        <begin position="385"/>
        <end position="418"/>
    </location>
</feature>
<evidence type="ECO:0000256" key="5">
    <source>
        <dbReference type="ARBA" id="ARBA00022833"/>
    </source>
</evidence>
<evidence type="ECO:0000313" key="13">
    <source>
        <dbReference type="Proteomes" id="UP000774617"/>
    </source>
</evidence>
<feature type="transmembrane region" description="Helical" evidence="9">
    <location>
        <begin position="44"/>
        <end position="61"/>
    </location>
</feature>
<dbReference type="InterPro" id="IPR027470">
    <property type="entry name" value="Cation_efflux_CTD"/>
</dbReference>
<sequence>MFRFLTRKQRLSLTIAISFAFFLAEISAGFYTRSLALVADAFHYLNDLIGFIVALVAVQATERGISPQGFSFGWARAQLLGAFFNGVFLLALGLSIFLQSIERFISLERVNNPFVVLIVGCVGLTLNLITAAFLHGAFIVRLIRRKHWLIVAEHDHDHGHGAHSHPHEHEISGERADGVELPEAHTHAEHFHRTAQLKPSGYDLGMMGVIVHVMGDAFNNVAVIIAALVIWLLKSDARFYADPALSTVIALMILASAIPLSEAYQTSRSNFQNEQLIHTPTAKRSGTILLQSAPPGVRLDDVKHDLEMCNEQRAMLTADHSQIPGIRSVHELHVWRLDQKKALASAHVVVSEESLSTFMVKAQTVSECLHAYGIHSATLQPELAAPSRASSTRELADGGGIGSSSGAGDGERGGAEGLRQRTTSLASCRLTCGNVCEPLMCCN</sequence>
<feature type="compositionally biased region" description="Gly residues" evidence="8">
    <location>
        <begin position="397"/>
        <end position="408"/>
    </location>
</feature>
<gene>
    <name evidence="12" type="ORF">B0J12DRAFT_696352</name>
</gene>
<evidence type="ECO:0000256" key="8">
    <source>
        <dbReference type="SAM" id="MobiDB-lite"/>
    </source>
</evidence>
<evidence type="ECO:0000256" key="6">
    <source>
        <dbReference type="ARBA" id="ARBA00022989"/>
    </source>
</evidence>
<dbReference type="SUPFAM" id="SSF161111">
    <property type="entry name" value="Cation efflux protein transmembrane domain-like"/>
    <property type="match status" value="1"/>
</dbReference>
<evidence type="ECO:0000259" key="11">
    <source>
        <dbReference type="Pfam" id="PF16916"/>
    </source>
</evidence>
<dbReference type="InterPro" id="IPR027469">
    <property type="entry name" value="Cation_efflux_TMD_sf"/>
</dbReference>
<name>A0ABQ8GJY8_9PEZI</name>
<accession>A0ABQ8GJY8</accession>
<evidence type="ECO:0000313" key="12">
    <source>
        <dbReference type="EMBL" id="KAH7058671.1"/>
    </source>
</evidence>
<evidence type="ECO:0000256" key="4">
    <source>
        <dbReference type="ARBA" id="ARBA00022692"/>
    </source>
</evidence>
<evidence type="ECO:0000256" key="1">
    <source>
        <dbReference type="ARBA" id="ARBA00004141"/>
    </source>
</evidence>
<comment type="caution">
    <text evidence="12">The sequence shown here is derived from an EMBL/GenBank/DDBJ whole genome shotgun (WGS) entry which is preliminary data.</text>
</comment>
<evidence type="ECO:0000256" key="2">
    <source>
        <dbReference type="ARBA" id="ARBA00008873"/>
    </source>
</evidence>
<dbReference type="NCBIfam" id="TIGR01297">
    <property type="entry name" value="CDF"/>
    <property type="match status" value="1"/>
</dbReference>
<keyword evidence="4 9" id="KW-0812">Transmembrane</keyword>
<evidence type="ECO:0000256" key="3">
    <source>
        <dbReference type="ARBA" id="ARBA00022448"/>
    </source>
</evidence>
<keyword evidence="5" id="KW-0862">Zinc</keyword>
<dbReference type="EMBL" id="JAGTJR010000006">
    <property type="protein sequence ID" value="KAH7058671.1"/>
    <property type="molecule type" value="Genomic_DNA"/>
</dbReference>
<dbReference type="Pfam" id="PF01545">
    <property type="entry name" value="Cation_efflux"/>
    <property type="match status" value="1"/>
</dbReference>
<dbReference type="InterPro" id="IPR058533">
    <property type="entry name" value="Cation_efflux_TM"/>
</dbReference>
<feature type="domain" description="Cation efflux protein cytoplasmic" evidence="11">
    <location>
        <begin position="313"/>
        <end position="382"/>
    </location>
</feature>
<keyword evidence="7 9" id="KW-0472">Membrane</keyword>
<dbReference type="InterPro" id="IPR002524">
    <property type="entry name" value="Cation_efflux"/>
</dbReference>
<proteinExistence type="inferred from homology"/>
<evidence type="ECO:0000256" key="7">
    <source>
        <dbReference type="ARBA" id="ARBA00023136"/>
    </source>
</evidence>
<dbReference type="Proteomes" id="UP000774617">
    <property type="component" value="Unassembled WGS sequence"/>
</dbReference>
<dbReference type="PANTHER" id="PTHR45820">
    <property type="entry name" value="FI23527P1"/>
    <property type="match status" value="1"/>
</dbReference>
<evidence type="ECO:0000256" key="9">
    <source>
        <dbReference type="SAM" id="Phobius"/>
    </source>
</evidence>
<comment type="subcellular location">
    <subcellularLocation>
        <location evidence="1">Membrane</location>
        <topology evidence="1">Multi-pass membrane protein</topology>
    </subcellularLocation>
</comment>
<dbReference type="PANTHER" id="PTHR45820:SF5">
    <property type="entry name" value="DIFFUSION FACILITATOR FAMILY METAL ION TRANSPORTER, PUTATIVE-RELATED"/>
    <property type="match status" value="1"/>
</dbReference>
<keyword evidence="6 9" id="KW-1133">Transmembrane helix</keyword>
<feature type="domain" description="Cation efflux protein transmembrane" evidence="10">
    <location>
        <begin position="13"/>
        <end position="260"/>
    </location>
</feature>
<dbReference type="Pfam" id="PF16916">
    <property type="entry name" value="ZT_dimer"/>
    <property type="match status" value="1"/>
</dbReference>
<feature type="transmembrane region" description="Helical" evidence="9">
    <location>
        <begin position="209"/>
        <end position="233"/>
    </location>
</feature>
<comment type="similarity">
    <text evidence="2">Belongs to the cation diffusion facilitator (CDF) transporter (TC 2.A.4) family. SLC30A subfamily.</text>
</comment>
<protein>
    <submittedName>
        <fullName evidence="12">Cation efflux family protein</fullName>
    </submittedName>
</protein>